<proteinExistence type="predicted"/>
<evidence type="ECO:0000259" key="4">
    <source>
        <dbReference type="Pfam" id="PF00291"/>
    </source>
</evidence>
<protein>
    <submittedName>
        <fullName evidence="5">Threonine dehydratase</fullName>
    </submittedName>
</protein>
<feature type="domain" description="Tryptophan synthase beta chain-like PALP" evidence="4">
    <location>
        <begin position="21"/>
        <end position="308"/>
    </location>
</feature>
<keyword evidence="3" id="KW-0456">Lyase</keyword>
<organism evidence="5 6">
    <name type="scientific">Varunaivibrio sulfuroxidans</name>
    <dbReference type="NCBI Taxonomy" id="1773489"/>
    <lineage>
        <taxon>Bacteria</taxon>
        <taxon>Pseudomonadati</taxon>
        <taxon>Pseudomonadota</taxon>
        <taxon>Alphaproteobacteria</taxon>
        <taxon>Rhodospirillales</taxon>
        <taxon>Magnetovibrionaceae</taxon>
        <taxon>Varunaivibrio</taxon>
    </lineage>
</organism>
<dbReference type="GO" id="GO:0006567">
    <property type="term" value="P:L-threonine catabolic process"/>
    <property type="evidence" value="ECO:0007669"/>
    <property type="project" value="TreeGrafter"/>
</dbReference>
<dbReference type="GO" id="GO:0004794">
    <property type="term" value="F:threonine deaminase activity"/>
    <property type="evidence" value="ECO:0007669"/>
    <property type="project" value="TreeGrafter"/>
</dbReference>
<dbReference type="SUPFAM" id="SSF53686">
    <property type="entry name" value="Tryptophan synthase beta subunit-like PLP-dependent enzymes"/>
    <property type="match status" value="1"/>
</dbReference>
<dbReference type="Gene3D" id="3.40.50.1100">
    <property type="match status" value="2"/>
</dbReference>
<dbReference type="PANTHER" id="PTHR48078:SF7">
    <property type="entry name" value="BLL6502 PROTEIN"/>
    <property type="match status" value="1"/>
</dbReference>
<evidence type="ECO:0000256" key="2">
    <source>
        <dbReference type="ARBA" id="ARBA00022898"/>
    </source>
</evidence>
<evidence type="ECO:0000313" key="5">
    <source>
        <dbReference type="EMBL" id="TCS63162.1"/>
    </source>
</evidence>
<dbReference type="GO" id="GO:0006565">
    <property type="term" value="P:L-serine catabolic process"/>
    <property type="evidence" value="ECO:0007669"/>
    <property type="project" value="TreeGrafter"/>
</dbReference>
<keyword evidence="6" id="KW-1185">Reference proteome</keyword>
<keyword evidence="2" id="KW-0663">Pyridoxal phosphate</keyword>
<dbReference type="EMBL" id="SLZW01000004">
    <property type="protein sequence ID" value="TCS63162.1"/>
    <property type="molecule type" value="Genomic_DNA"/>
</dbReference>
<reference evidence="5 6" key="1">
    <citation type="submission" date="2019-03" db="EMBL/GenBank/DDBJ databases">
        <title>Genomic Encyclopedia of Type Strains, Phase IV (KMG-IV): sequencing the most valuable type-strain genomes for metagenomic binning, comparative biology and taxonomic classification.</title>
        <authorList>
            <person name="Goeker M."/>
        </authorList>
    </citation>
    <scope>NUCLEOTIDE SEQUENCE [LARGE SCALE GENOMIC DNA]</scope>
    <source>
        <strain evidence="5 6">DSM 101688</strain>
    </source>
</reference>
<accession>A0A4R3JBS0</accession>
<evidence type="ECO:0000256" key="3">
    <source>
        <dbReference type="ARBA" id="ARBA00023239"/>
    </source>
</evidence>
<dbReference type="GO" id="GO:0009097">
    <property type="term" value="P:isoleucine biosynthetic process"/>
    <property type="evidence" value="ECO:0007669"/>
    <property type="project" value="TreeGrafter"/>
</dbReference>
<dbReference type="NCBIfam" id="NF004771">
    <property type="entry name" value="PRK06110.1"/>
    <property type="match status" value="1"/>
</dbReference>
<dbReference type="Proteomes" id="UP000295304">
    <property type="component" value="Unassembled WGS sequence"/>
</dbReference>
<dbReference type="CDD" id="cd01562">
    <property type="entry name" value="Thr-dehyd"/>
    <property type="match status" value="1"/>
</dbReference>
<dbReference type="InterPro" id="IPR036052">
    <property type="entry name" value="TrpB-like_PALP_sf"/>
</dbReference>
<comment type="caution">
    <text evidence="5">The sequence shown here is derived from an EMBL/GenBank/DDBJ whole genome shotgun (WGS) entry which is preliminary data.</text>
</comment>
<evidence type="ECO:0000313" key="6">
    <source>
        <dbReference type="Proteomes" id="UP000295304"/>
    </source>
</evidence>
<gene>
    <name evidence="5" type="ORF">EDD55_104256</name>
</gene>
<name>A0A4R3JBS0_9PROT</name>
<dbReference type="AlphaFoldDB" id="A0A4R3JBS0"/>
<dbReference type="Pfam" id="PF00291">
    <property type="entry name" value="PALP"/>
    <property type="match status" value="1"/>
</dbReference>
<dbReference type="GO" id="GO:0003941">
    <property type="term" value="F:L-serine ammonia-lyase activity"/>
    <property type="evidence" value="ECO:0007669"/>
    <property type="project" value="TreeGrafter"/>
</dbReference>
<evidence type="ECO:0000256" key="1">
    <source>
        <dbReference type="ARBA" id="ARBA00001933"/>
    </source>
</evidence>
<dbReference type="PANTHER" id="PTHR48078">
    <property type="entry name" value="THREONINE DEHYDRATASE, MITOCHONDRIAL-RELATED"/>
    <property type="match status" value="1"/>
</dbReference>
<dbReference type="InterPro" id="IPR050147">
    <property type="entry name" value="Ser/Thr_Dehydratase"/>
</dbReference>
<dbReference type="InterPro" id="IPR001926">
    <property type="entry name" value="TrpB-like_PALP"/>
</dbReference>
<comment type="cofactor">
    <cofactor evidence="1">
        <name>pyridoxal 5'-phosphate</name>
        <dbReference type="ChEBI" id="CHEBI:597326"/>
    </cofactor>
</comment>
<sequence>MSTFDLNLDAIEKAGADIYRHMSPTAQYRWPLLSRRCGCDVWVKHENHTPVGAFKVRGGLAYMAELARRQPNLPGVVSATRGNHGQSLAFASAKVGKNATIVVPHGNDSEKNAAMRALGAELIEHGADFQEALEFAGTLAERRGLYPIGPFEEQLIRGVATYALEFFGAVSDLDTVYVPIGMGSGICGLIAVRDALGLKTEIVGVVSEQAPAYALSFEAGRAIPGAETVETIADGVACRVPNPDAVAMIVKGAARVIRVGDDAIRAAMAAYFSDTHNVAEGAGAIPLAGLMVEKEKMAGRKVGLILSGANVSRKTFADVLSSVA</sequence>
<dbReference type="RefSeq" id="WP_243644757.1">
    <property type="nucleotide sequence ID" value="NZ_CP119676.1"/>
</dbReference>